<evidence type="ECO:0000256" key="1">
    <source>
        <dbReference type="SAM" id="MobiDB-lite"/>
    </source>
</evidence>
<dbReference type="HOGENOM" id="CLU_1390485_0_0_1"/>
<dbReference type="InParanoid" id="K2R5Y1"/>
<comment type="caution">
    <text evidence="2">The sequence shown here is derived from an EMBL/GenBank/DDBJ whole genome shotgun (WGS) entry which is preliminary data.</text>
</comment>
<feature type="compositionally biased region" description="Polar residues" evidence="1">
    <location>
        <begin position="162"/>
        <end position="171"/>
    </location>
</feature>
<feature type="region of interest" description="Disordered" evidence="1">
    <location>
        <begin position="1"/>
        <end position="20"/>
    </location>
</feature>
<dbReference type="AlphaFoldDB" id="K2R5Y1"/>
<feature type="region of interest" description="Disordered" evidence="1">
    <location>
        <begin position="162"/>
        <end position="196"/>
    </location>
</feature>
<dbReference type="VEuPathDB" id="FungiDB:MPH_13393"/>
<accession>K2R5Y1</accession>
<dbReference type="Proteomes" id="UP000007129">
    <property type="component" value="Unassembled WGS sequence"/>
</dbReference>
<gene>
    <name evidence="2" type="ORF">MPH_13393</name>
</gene>
<organism evidence="2 3">
    <name type="scientific">Macrophomina phaseolina (strain MS6)</name>
    <name type="common">Charcoal rot fungus</name>
    <dbReference type="NCBI Taxonomy" id="1126212"/>
    <lineage>
        <taxon>Eukaryota</taxon>
        <taxon>Fungi</taxon>
        <taxon>Dikarya</taxon>
        <taxon>Ascomycota</taxon>
        <taxon>Pezizomycotina</taxon>
        <taxon>Dothideomycetes</taxon>
        <taxon>Dothideomycetes incertae sedis</taxon>
        <taxon>Botryosphaeriales</taxon>
        <taxon>Botryosphaeriaceae</taxon>
        <taxon>Macrophomina</taxon>
    </lineage>
</organism>
<evidence type="ECO:0000313" key="2">
    <source>
        <dbReference type="EMBL" id="EKG09543.1"/>
    </source>
</evidence>
<reference evidence="2 3" key="1">
    <citation type="journal article" date="2012" name="BMC Genomics">
        <title>Tools to kill: Genome of one of the most destructive plant pathogenic fungi Macrophomina phaseolina.</title>
        <authorList>
            <person name="Islam M.S."/>
            <person name="Haque M.S."/>
            <person name="Islam M.M."/>
            <person name="Emdad E.M."/>
            <person name="Halim A."/>
            <person name="Hossen Q.M.M."/>
            <person name="Hossain M.Z."/>
            <person name="Ahmed B."/>
            <person name="Rahim S."/>
            <person name="Rahman M.S."/>
            <person name="Alam M.M."/>
            <person name="Hou S."/>
            <person name="Wan X."/>
            <person name="Saito J.A."/>
            <person name="Alam M."/>
        </authorList>
    </citation>
    <scope>NUCLEOTIDE SEQUENCE [LARGE SCALE GENOMIC DNA]</scope>
    <source>
        <strain evidence="2 3">MS6</strain>
    </source>
</reference>
<proteinExistence type="predicted"/>
<evidence type="ECO:0000313" key="3">
    <source>
        <dbReference type="Proteomes" id="UP000007129"/>
    </source>
</evidence>
<dbReference type="EMBL" id="AHHD01000612">
    <property type="protein sequence ID" value="EKG09543.1"/>
    <property type="molecule type" value="Genomic_DNA"/>
</dbReference>
<feature type="compositionally biased region" description="Low complexity" evidence="1">
    <location>
        <begin position="7"/>
        <end position="19"/>
    </location>
</feature>
<sequence length="196" mass="21271">MDDESSASEPASDDSAGSGTPSCIHASCLSLKETPGLYRGHVKLQTTLPEMLYCIATMYLRRSLDKLSSAVALRTTWTYSATASLIILRQICWASSAPQLRSCMSTQMALTTCFSPRRFAASCSFGQENRSLVRPAAIQAGRMSSRHLSTSCSGIRMPIPNVTTPNQNLSNRRQRIKARPGRSGGCANISPTSMMR</sequence>
<protein>
    <submittedName>
        <fullName evidence="2">Uncharacterized protein</fullName>
    </submittedName>
</protein>
<name>K2R5Y1_MACPH</name>